<protein>
    <submittedName>
        <fullName evidence="1">IS66 family insertion sequence element accessory protein TnpB</fullName>
    </submittedName>
</protein>
<comment type="caution">
    <text evidence="1">The sequence shown here is derived from an EMBL/GenBank/DDBJ whole genome shotgun (WGS) entry which is preliminary data.</text>
</comment>
<gene>
    <name evidence="1" type="ORF">FMM80_01900</name>
</gene>
<dbReference type="OrthoDB" id="9808061at2"/>
<dbReference type="NCBIfam" id="NF047593">
    <property type="entry name" value="IS66_ISAeme5_TnpA"/>
    <property type="match status" value="1"/>
</dbReference>
<evidence type="ECO:0000313" key="2">
    <source>
        <dbReference type="Proteomes" id="UP000474104"/>
    </source>
</evidence>
<evidence type="ECO:0000313" key="1">
    <source>
        <dbReference type="EMBL" id="NDO67543.1"/>
    </source>
</evidence>
<reference evidence="1 2" key="1">
    <citation type="submission" date="2019-07" db="EMBL/GenBank/DDBJ databases">
        <title>Draft genome sequences of 15 bacterial species constituting the stable defined intestinal microbiota of the GM15 gnotobiotic mouse model.</title>
        <authorList>
            <person name="Elie C."/>
            <person name="Mathieu A."/>
            <person name="Saliou A."/>
            <person name="Darnaud M."/>
            <person name="Leulier F."/>
            <person name="Tamellini A."/>
        </authorList>
    </citation>
    <scope>NUCLEOTIDE SEQUENCE [LARGE SCALE GENOMIC DNA]</scope>
    <source>
        <strain evidence="2">ASF 502</strain>
    </source>
</reference>
<sequence length="130" mass="15002">MAQKRIKRTDQEWFDLIKDCKTSSLKVKIWCEQHGITEKAIDYHSRRLRQKGYTIPRKIHQAIPYEKQEVICLDISKSLFSGQEKISSPNPFTANGAALRFDFQGIPIEISNHAARETIENTLLALRSLC</sequence>
<dbReference type="AlphaFoldDB" id="A0A9X5C4T7"/>
<organism evidence="1 2">
    <name type="scientific">Schaedlerella arabinosiphila</name>
    <dbReference type="NCBI Taxonomy" id="2044587"/>
    <lineage>
        <taxon>Bacteria</taxon>
        <taxon>Bacillati</taxon>
        <taxon>Bacillota</taxon>
        <taxon>Clostridia</taxon>
        <taxon>Lachnospirales</taxon>
        <taxon>Lachnospiraceae</taxon>
        <taxon>Schaedlerella</taxon>
    </lineage>
</organism>
<dbReference type="EMBL" id="VIRB01000024">
    <property type="protein sequence ID" value="NDO67543.1"/>
    <property type="molecule type" value="Genomic_DNA"/>
</dbReference>
<accession>A0A9X5C4T7</accession>
<proteinExistence type="predicted"/>
<dbReference type="RefSeq" id="WP_004068922.1">
    <property type="nucleotide sequence ID" value="NZ_VIRB01000024.1"/>
</dbReference>
<name>A0A9X5C4T7_9FIRM</name>
<dbReference type="Proteomes" id="UP000474104">
    <property type="component" value="Unassembled WGS sequence"/>
</dbReference>